<evidence type="ECO:0000256" key="10">
    <source>
        <dbReference type="PROSITE-ProRule" id="PRU00182"/>
    </source>
</evidence>
<evidence type="ECO:0000256" key="7">
    <source>
        <dbReference type="ARBA" id="ARBA00023146"/>
    </source>
</evidence>
<dbReference type="InterPro" id="IPR036986">
    <property type="entry name" value="S4_RNA-bd_sf"/>
</dbReference>
<evidence type="ECO:0000256" key="5">
    <source>
        <dbReference type="ARBA" id="ARBA00022884"/>
    </source>
</evidence>
<dbReference type="GO" id="GO:0005739">
    <property type="term" value="C:mitochondrion"/>
    <property type="evidence" value="ECO:0007669"/>
    <property type="project" value="TreeGrafter"/>
</dbReference>
<dbReference type="FunFam" id="1.10.240.10:FF:000001">
    <property type="entry name" value="Tyrosine--tRNA ligase"/>
    <property type="match status" value="1"/>
</dbReference>
<dbReference type="GO" id="GO:0004831">
    <property type="term" value="F:tyrosine-tRNA ligase activity"/>
    <property type="evidence" value="ECO:0007669"/>
    <property type="project" value="UniProtKB-EC"/>
</dbReference>
<sequence length="500" mass="54398">MLPRELIHRILRPSLQAVSQRSFSTSSRRANVIEELESRGMVADLTSRAVRKHVDEPAVVYLGVDPSARSLHVGNLAALIGLLHFRLQGHTGIALIGGATGSVGDPSGRSTERNALSPAELDANVKAITTQLTDFLNHGVPFAQSRNRRRDLAFLEKETGAIRVENNLDWLGGMGLLKFLSTVGKTARISTMLSRESVKSRLESTSGLSFTEFSYQLLQAFDFLTLHQRHGCTIQLGGSDQLGNIMGGIEMIRKSKESVVSVSQDVELGLGGDQVDPAYGLTMPLLTTASGEKFGKSAGNAIWLDSSMTSPFDFYQFFLRTTDEEVHKYLKIFSFIRVIEIEGIMADHKAHPDQRVAQKVLAAEATELIHGAKGLRQALAATELFYSSDLKELNTPSLIDALDARPDLSTPGEAAIPSLLVRLSKADFLNQSLEKILTASGLVTSKTQARKAIEAGTLQLNGVRIPAKQHQRLITEEDTLDGGLVVLKQGKSTHKAVLLQ</sequence>
<keyword evidence="7 11" id="KW-0030">Aminoacyl-tRNA synthetase</keyword>
<dbReference type="SUPFAM" id="SSF52374">
    <property type="entry name" value="Nucleotidylyl transferase"/>
    <property type="match status" value="1"/>
</dbReference>
<keyword evidence="5 10" id="KW-0694">RNA-binding</keyword>
<reference evidence="13 14" key="1">
    <citation type="submission" date="2016-07" db="EMBL/GenBank/DDBJ databases">
        <title>Pervasive Adenine N6-methylation of Active Genes in Fungi.</title>
        <authorList>
            <consortium name="DOE Joint Genome Institute"/>
            <person name="Mondo S.J."/>
            <person name="Dannebaum R.O."/>
            <person name="Kuo R.C."/>
            <person name="Labutti K."/>
            <person name="Haridas S."/>
            <person name="Kuo A."/>
            <person name="Salamov A."/>
            <person name="Ahrendt S.R."/>
            <person name="Lipzen A."/>
            <person name="Sullivan W."/>
            <person name="Andreopoulos W.B."/>
            <person name="Clum A."/>
            <person name="Lindquist E."/>
            <person name="Daum C."/>
            <person name="Ramamoorthy G.K."/>
            <person name="Gryganskyi A."/>
            <person name="Culley D."/>
            <person name="Magnuson J.K."/>
            <person name="James T.Y."/>
            <person name="O'Malley M.A."/>
            <person name="Stajich J.E."/>
            <person name="Spatafora J.W."/>
            <person name="Visel A."/>
            <person name="Grigoriev I.V."/>
        </authorList>
    </citation>
    <scope>NUCLEOTIDE SEQUENCE [LARGE SCALE GENOMIC DNA]</scope>
    <source>
        <strain evidence="13 14">62-1032</strain>
    </source>
</reference>
<dbReference type="InterPro" id="IPR054608">
    <property type="entry name" value="SYY-like_C"/>
</dbReference>
<keyword evidence="2 11" id="KW-0436">Ligase</keyword>
<dbReference type="GO" id="GO:0005829">
    <property type="term" value="C:cytosol"/>
    <property type="evidence" value="ECO:0007669"/>
    <property type="project" value="TreeGrafter"/>
</dbReference>
<keyword evidence="3 11" id="KW-0547">Nucleotide-binding</keyword>
<evidence type="ECO:0000256" key="8">
    <source>
        <dbReference type="ARBA" id="ARBA00033323"/>
    </source>
</evidence>
<evidence type="ECO:0000256" key="6">
    <source>
        <dbReference type="ARBA" id="ARBA00022917"/>
    </source>
</evidence>
<proteinExistence type="inferred from homology"/>
<dbReference type="PROSITE" id="PS50889">
    <property type="entry name" value="S4"/>
    <property type="match status" value="1"/>
</dbReference>
<dbReference type="GO" id="GO:0006437">
    <property type="term" value="P:tyrosyl-tRNA aminoacylation"/>
    <property type="evidence" value="ECO:0007669"/>
    <property type="project" value="InterPro"/>
</dbReference>
<dbReference type="FunCoup" id="A0A1Y2FZQ7">
    <property type="interactions" value="440"/>
</dbReference>
<feature type="domain" description="Tyrosine--tRNA ligase SYY-like C-terminal" evidence="12">
    <location>
        <begin position="430"/>
        <end position="494"/>
    </location>
</feature>
<evidence type="ECO:0000313" key="14">
    <source>
        <dbReference type="Proteomes" id="UP000193467"/>
    </source>
</evidence>
<evidence type="ECO:0000256" key="3">
    <source>
        <dbReference type="ARBA" id="ARBA00022741"/>
    </source>
</evidence>
<organism evidence="13 14">
    <name type="scientific">Leucosporidium creatinivorum</name>
    <dbReference type="NCBI Taxonomy" id="106004"/>
    <lineage>
        <taxon>Eukaryota</taxon>
        <taxon>Fungi</taxon>
        <taxon>Dikarya</taxon>
        <taxon>Basidiomycota</taxon>
        <taxon>Pucciniomycotina</taxon>
        <taxon>Microbotryomycetes</taxon>
        <taxon>Leucosporidiales</taxon>
        <taxon>Leucosporidium</taxon>
    </lineage>
</organism>
<dbReference type="Gene3D" id="3.10.290.10">
    <property type="entry name" value="RNA-binding S4 domain"/>
    <property type="match status" value="1"/>
</dbReference>
<name>A0A1Y2FZQ7_9BASI</name>
<dbReference type="GO" id="GO:0005524">
    <property type="term" value="F:ATP binding"/>
    <property type="evidence" value="ECO:0007669"/>
    <property type="project" value="UniProtKB-KW"/>
</dbReference>
<gene>
    <name evidence="13" type="ORF">BCR35DRAFT_275453</name>
</gene>
<dbReference type="EMBL" id="MCGR01000005">
    <property type="protein sequence ID" value="ORY89685.1"/>
    <property type="molecule type" value="Genomic_DNA"/>
</dbReference>
<protein>
    <recommendedName>
        <fullName evidence="1 11">Tyrosine--tRNA ligase</fullName>
        <ecNumber evidence="1 11">6.1.1.1</ecNumber>
    </recommendedName>
    <alternativeName>
        <fullName evidence="8 11">Tyrosyl-tRNA synthetase</fullName>
    </alternativeName>
</protein>
<dbReference type="PANTHER" id="PTHR11766:SF0">
    <property type="entry name" value="TYROSINE--TRNA LIGASE, MITOCHONDRIAL"/>
    <property type="match status" value="1"/>
</dbReference>
<keyword evidence="4 11" id="KW-0067">ATP-binding</keyword>
<dbReference type="CDD" id="cd00165">
    <property type="entry name" value="S4"/>
    <property type="match status" value="1"/>
</dbReference>
<evidence type="ECO:0000256" key="9">
    <source>
        <dbReference type="ARBA" id="ARBA00048248"/>
    </source>
</evidence>
<evidence type="ECO:0000256" key="2">
    <source>
        <dbReference type="ARBA" id="ARBA00022598"/>
    </source>
</evidence>
<dbReference type="InterPro" id="IPR002307">
    <property type="entry name" value="Tyr-tRNA-ligase"/>
</dbReference>
<dbReference type="CDD" id="cd00805">
    <property type="entry name" value="TyrRS_core"/>
    <property type="match status" value="1"/>
</dbReference>
<comment type="catalytic activity">
    <reaction evidence="9 11">
        <text>tRNA(Tyr) + L-tyrosine + ATP = L-tyrosyl-tRNA(Tyr) + AMP + diphosphate + H(+)</text>
        <dbReference type="Rhea" id="RHEA:10220"/>
        <dbReference type="Rhea" id="RHEA-COMP:9706"/>
        <dbReference type="Rhea" id="RHEA-COMP:9707"/>
        <dbReference type="ChEBI" id="CHEBI:15378"/>
        <dbReference type="ChEBI" id="CHEBI:30616"/>
        <dbReference type="ChEBI" id="CHEBI:33019"/>
        <dbReference type="ChEBI" id="CHEBI:58315"/>
        <dbReference type="ChEBI" id="CHEBI:78442"/>
        <dbReference type="ChEBI" id="CHEBI:78536"/>
        <dbReference type="ChEBI" id="CHEBI:456215"/>
        <dbReference type="EC" id="6.1.1.1"/>
    </reaction>
</comment>
<evidence type="ECO:0000256" key="11">
    <source>
        <dbReference type="RuleBase" id="RU361234"/>
    </source>
</evidence>
<dbReference type="STRING" id="106004.A0A1Y2FZQ7"/>
<keyword evidence="6 11" id="KW-0648">Protein biosynthesis</keyword>
<evidence type="ECO:0000259" key="12">
    <source>
        <dbReference type="Pfam" id="PF22421"/>
    </source>
</evidence>
<dbReference type="GO" id="GO:0003723">
    <property type="term" value="F:RNA binding"/>
    <property type="evidence" value="ECO:0007669"/>
    <property type="project" value="UniProtKB-KW"/>
</dbReference>
<dbReference type="NCBIfam" id="TIGR00234">
    <property type="entry name" value="tyrS"/>
    <property type="match status" value="1"/>
</dbReference>
<dbReference type="PANTHER" id="PTHR11766">
    <property type="entry name" value="TYROSYL-TRNA SYNTHETASE"/>
    <property type="match status" value="1"/>
</dbReference>
<dbReference type="HAMAP" id="MF_02006">
    <property type="entry name" value="Tyr_tRNA_synth_type1"/>
    <property type="match status" value="1"/>
</dbReference>
<keyword evidence="14" id="KW-1185">Reference proteome</keyword>
<evidence type="ECO:0000256" key="1">
    <source>
        <dbReference type="ARBA" id="ARBA00013160"/>
    </source>
</evidence>
<dbReference type="InterPro" id="IPR024107">
    <property type="entry name" value="Tyr-tRNA-ligase_bac_1"/>
</dbReference>
<dbReference type="OrthoDB" id="337870at2759"/>
<dbReference type="Gene3D" id="3.40.50.620">
    <property type="entry name" value="HUPs"/>
    <property type="match status" value="1"/>
</dbReference>
<dbReference type="Pfam" id="PF22421">
    <property type="entry name" value="SYY_C-terminal"/>
    <property type="match status" value="1"/>
</dbReference>
<evidence type="ECO:0000313" key="13">
    <source>
        <dbReference type="EMBL" id="ORY89685.1"/>
    </source>
</evidence>
<comment type="caution">
    <text evidence="13">The sequence shown here is derived from an EMBL/GenBank/DDBJ whole genome shotgun (WGS) entry which is preliminary data.</text>
</comment>
<dbReference type="InterPro" id="IPR014729">
    <property type="entry name" value="Rossmann-like_a/b/a_fold"/>
</dbReference>
<comment type="similarity">
    <text evidence="11">Belongs to the class-I aminoacyl-tRNA synthetase family.</text>
</comment>
<dbReference type="Gene3D" id="1.10.240.10">
    <property type="entry name" value="Tyrosyl-Transfer RNA Synthetase"/>
    <property type="match status" value="1"/>
</dbReference>
<evidence type="ECO:0000256" key="4">
    <source>
        <dbReference type="ARBA" id="ARBA00022840"/>
    </source>
</evidence>
<dbReference type="Pfam" id="PF00579">
    <property type="entry name" value="tRNA-synt_1b"/>
    <property type="match status" value="1"/>
</dbReference>
<dbReference type="Proteomes" id="UP000193467">
    <property type="component" value="Unassembled WGS sequence"/>
</dbReference>
<dbReference type="EC" id="6.1.1.1" evidence="1 11"/>
<dbReference type="InterPro" id="IPR024088">
    <property type="entry name" value="Tyr-tRNA-ligase_bac-type"/>
</dbReference>
<accession>A0A1Y2FZQ7</accession>
<dbReference type="InParanoid" id="A0A1Y2FZQ7"/>
<dbReference type="SUPFAM" id="SSF55174">
    <property type="entry name" value="Alpha-L RNA-binding motif"/>
    <property type="match status" value="1"/>
</dbReference>
<dbReference type="InterPro" id="IPR002305">
    <property type="entry name" value="aa-tRNA-synth_Ic"/>
</dbReference>
<dbReference type="PRINTS" id="PR01040">
    <property type="entry name" value="TRNASYNTHTYR"/>
</dbReference>
<dbReference type="AlphaFoldDB" id="A0A1Y2FZQ7"/>